<name>S7MV20_MYOBR</name>
<comment type="similarity">
    <text evidence="3 10">Belongs to the eukaryotic initiation factor 4E family.</text>
</comment>
<evidence type="ECO:0000256" key="9">
    <source>
        <dbReference type="ARBA" id="ARBA00023180"/>
    </source>
</evidence>
<accession>S7MV20</accession>
<keyword evidence="6 11" id="KW-1133">Transmembrane helix</keyword>
<dbReference type="PROSITE" id="PS00813">
    <property type="entry name" value="IF4E"/>
    <property type="match status" value="1"/>
</dbReference>
<dbReference type="GO" id="GO:0005886">
    <property type="term" value="C:plasma membrane"/>
    <property type="evidence" value="ECO:0007669"/>
    <property type="project" value="UniProtKB-SubCell"/>
</dbReference>
<proteinExistence type="inferred from homology"/>
<dbReference type="eggNOG" id="KOG1670">
    <property type="taxonomic scope" value="Eukaryota"/>
</dbReference>
<evidence type="ECO:0000256" key="2">
    <source>
        <dbReference type="ARBA" id="ARBA00006840"/>
    </source>
</evidence>
<evidence type="ECO:0000313" key="13">
    <source>
        <dbReference type="Proteomes" id="UP000052978"/>
    </source>
</evidence>
<keyword evidence="10" id="KW-0694">RNA-binding</keyword>
<dbReference type="GO" id="GO:0016281">
    <property type="term" value="C:eukaryotic translation initiation factor 4F complex"/>
    <property type="evidence" value="ECO:0007669"/>
    <property type="project" value="TreeGrafter"/>
</dbReference>
<dbReference type="PROSITE" id="PS00421">
    <property type="entry name" value="TM4_1"/>
    <property type="match status" value="1"/>
</dbReference>
<dbReference type="PANTHER" id="PTHR11960">
    <property type="entry name" value="EUKARYOTIC TRANSLATION INITIATION FACTOR 4E RELATED"/>
    <property type="match status" value="1"/>
</dbReference>
<feature type="transmembrane region" description="Helical" evidence="11">
    <location>
        <begin position="293"/>
        <end position="309"/>
    </location>
</feature>
<keyword evidence="13" id="KW-1185">Reference proteome</keyword>
<dbReference type="CDD" id="cd03159">
    <property type="entry name" value="TM4SF9_like_LEL"/>
    <property type="match status" value="1"/>
</dbReference>
<keyword evidence="9" id="KW-0325">Glycoprotein</keyword>
<dbReference type="AlphaFoldDB" id="S7MV20"/>
<dbReference type="InterPro" id="IPR018499">
    <property type="entry name" value="Tetraspanin/Peripherin"/>
</dbReference>
<dbReference type="InterPro" id="IPR001040">
    <property type="entry name" value="TIF_eIF_4E"/>
</dbReference>
<dbReference type="InterPro" id="IPR023398">
    <property type="entry name" value="TIF_eIF4e-like"/>
</dbReference>
<evidence type="ECO:0000256" key="10">
    <source>
        <dbReference type="RuleBase" id="RU004374"/>
    </source>
</evidence>
<reference evidence="12 13" key="1">
    <citation type="journal article" date="2013" name="Nat. Commun.">
        <title>Genome analysis reveals insights into physiology and longevity of the Brandt's bat Myotis brandtii.</title>
        <authorList>
            <person name="Seim I."/>
            <person name="Fang X."/>
            <person name="Xiong Z."/>
            <person name="Lobanov A.V."/>
            <person name="Huang Z."/>
            <person name="Ma S."/>
            <person name="Feng Y."/>
            <person name="Turanov A.A."/>
            <person name="Zhu Y."/>
            <person name="Lenz T.L."/>
            <person name="Gerashchenko M.V."/>
            <person name="Fan D."/>
            <person name="Hee Yim S."/>
            <person name="Yao X."/>
            <person name="Jordan D."/>
            <person name="Xiong Y."/>
            <person name="Ma Y."/>
            <person name="Lyapunov A.N."/>
            <person name="Chen G."/>
            <person name="Kulakova O.I."/>
            <person name="Sun Y."/>
            <person name="Lee S.G."/>
            <person name="Bronson R.T."/>
            <person name="Moskalev A.A."/>
            <person name="Sunyaev S.R."/>
            <person name="Zhang G."/>
            <person name="Krogh A."/>
            <person name="Wang J."/>
            <person name="Gladyshev V.N."/>
        </authorList>
    </citation>
    <scope>NUCLEOTIDE SEQUENCE [LARGE SCALE GENOMIC DNA]</scope>
</reference>
<evidence type="ECO:0000256" key="8">
    <source>
        <dbReference type="ARBA" id="ARBA00023157"/>
    </source>
</evidence>
<comment type="subcellular location">
    <subcellularLocation>
        <location evidence="1">Cell membrane</location>
        <topology evidence="1">Multi-pass membrane protein</topology>
    </subcellularLocation>
</comment>
<keyword evidence="10" id="KW-0648">Protein biosynthesis</keyword>
<dbReference type="InterPro" id="IPR018503">
    <property type="entry name" value="Tetraspanin_CS"/>
</dbReference>
<dbReference type="Gene3D" id="1.10.1450.10">
    <property type="entry name" value="Tetraspanin"/>
    <property type="match status" value="1"/>
</dbReference>
<evidence type="ECO:0000256" key="11">
    <source>
        <dbReference type="SAM" id="Phobius"/>
    </source>
</evidence>
<feature type="transmembrane region" description="Helical" evidence="11">
    <location>
        <begin position="500"/>
        <end position="525"/>
    </location>
</feature>
<dbReference type="GO" id="GO:0000340">
    <property type="term" value="F:RNA 7-methylguanosine cap binding"/>
    <property type="evidence" value="ECO:0007669"/>
    <property type="project" value="TreeGrafter"/>
</dbReference>
<evidence type="ECO:0000256" key="1">
    <source>
        <dbReference type="ARBA" id="ARBA00004651"/>
    </source>
</evidence>
<dbReference type="FunFam" id="1.10.1450.10:FF:000001">
    <property type="entry name" value="Tetraspanin"/>
    <property type="match status" value="1"/>
</dbReference>
<feature type="transmembrane region" description="Helical" evidence="11">
    <location>
        <begin position="363"/>
        <end position="382"/>
    </location>
</feature>
<dbReference type="FunFam" id="3.30.760.10:FF:000002">
    <property type="entry name" value="Eukaryotic translation initiation factor 4E"/>
    <property type="match status" value="1"/>
</dbReference>
<keyword evidence="5 11" id="KW-0812">Transmembrane</keyword>
<sequence length="535" mass="60061">MREEAPNSPSTLLPLRGKARSEGPVEATLELHLLQNRWALWFFKNDRSRAWQDNLQLVTKFDTAEDFWAIYSHIQLASKLSSGCDYALFKDGIEPMWEDARNKRGGRWLVSLAKQQRHTELDRLWLETLLCLIGESFEEYSQEVCGAVINIRTKGDKIAVWTREAENQTGVLYIGRVYKGRLGLSTKTVIGYQAHADTATKSNILAKNKFVLLCLIGESFEEYSQEVCGAVINIRTKGDKIAVWTREAENQTGVLYIGRVYKGRLGLSTKTVIGYQAHADTATKSNILAKNKFVVLGALFLAIGLWAWGEKGVLSNISALTDLGGLDPVWLFVVVGGIMSVLGFAGCIGALRENTFLLKFFSVFLGLIFFLELATGILVFVFKDWIRDQLNLFINNNVKAYRDDIDLQNLIDFAQEYWSCCGARGPNDWNLNIYFNCTDLNPSRERCGVPFSCCVRDPAEDVLNTQCGYDIRLKLELEQQGSIHTKGCVGQFEKWLQDNLIIVAGVFVGIALLQIFGICLAQNLVSDIKAVKANW</sequence>
<protein>
    <submittedName>
        <fullName evidence="12">Tetraspanin-17</fullName>
    </submittedName>
</protein>
<dbReference type="EMBL" id="KE162186">
    <property type="protein sequence ID" value="EPQ07330.1"/>
    <property type="molecule type" value="Genomic_DNA"/>
</dbReference>
<gene>
    <name evidence="12" type="ORF">D623_10032518</name>
</gene>
<keyword evidence="8" id="KW-1015">Disulfide bond</keyword>
<evidence type="ECO:0000256" key="7">
    <source>
        <dbReference type="ARBA" id="ARBA00023136"/>
    </source>
</evidence>
<dbReference type="InterPro" id="IPR008952">
    <property type="entry name" value="Tetraspanin_EC2_sf"/>
</dbReference>
<dbReference type="PANTHER" id="PTHR11960:SF3">
    <property type="entry name" value="EUKARYOTIC TRANSLATION INITIATION FACTOR 4E TYPE 1B"/>
    <property type="match status" value="1"/>
</dbReference>
<dbReference type="Proteomes" id="UP000052978">
    <property type="component" value="Unassembled WGS sequence"/>
</dbReference>
<dbReference type="SUPFAM" id="SSF48652">
    <property type="entry name" value="Tetraspanin"/>
    <property type="match status" value="1"/>
</dbReference>
<evidence type="ECO:0000256" key="5">
    <source>
        <dbReference type="ARBA" id="ARBA00022692"/>
    </source>
</evidence>
<organism evidence="12 13">
    <name type="scientific">Myotis brandtii</name>
    <name type="common">Brandt's bat</name>
    <dbReference type="NCBI Taxonomy" id="109478"/>
    <lineage>
        <taxon>Eukaryota</taxon>
        <taxon>Metazoa</taxon>
        <taxon>Chordata</taxon>
        <taxon>Craniata</taxon>
        <taxon>Vertebrata</taxon>
        <taxon>Euteleostomi</taxon>
        <taxon>Mammalia</taxon>
        <taxon>Eutheria</taxon>
        <taxon>Laurasiatheria</taxon>
        <taxon>Chiroptera</taxon>
        <taxon>Yangochiroptera</taxon>
        <taxon>Vespertilionidae</taxon>
        <taxon>Myotis</taxon>
    </lineage>
</organism>
<dbReference type="SUPFAM" id="SSF55418">
    <property type="entry name" value="eIF4e-like"/>
    <property type="match status" value="2"/>
</dbReference>
<dbReference type="GO" id="GO:0003743">
    <property type="term" value="F:translation initiation factor activity"/>
    <property type="evidence" value="ECO:0007669"/>
    <property type="project" value="UniProtKB-KW"/>
</dbReference>
<dbReference type="InterPro" id="IPR019770">
    <property type="entry name" value="TIF_eIF_4E_CS"/>
</dbReference>
<dbReference type="Pfam" id="PF00335">
    <property type="entry name" value="Tetraspanin"/>
    <property type="match status" value="1"/>
</dbReference>
<evidence type="ECO:0000256" key="4">
    <source>
        <dbReference type="ARBA" id="ARBA00022475"/>
    </source>
</evidence>
<evidence type="ECO:0000313" key="12">
    <source>
        <dbReference type="EMBL" id="EPQ07330.1"/>
    </source>
</evidence>
<keyword evidence="4" id="KW-1003">Cell membrane</keyword>
<keyword evidence="7 11" id="KW-0472">Membrane</keyword>
<feature type="transmembrane region" description="Helical" evidence="11">
    <location>
        <begin position="329"/>
        <end position="351"/>
    </location>
</feature>
<evidence type="ECO:0000256" key="6">
    <source>
        <dbReference type="ARBA" id="ARBA00022989"/>
    </source>
</evidence>
<keyword evidence="10" id="KW-0396">Initiation factor</keyword>
<dbReference type="PRINTS" id="PR00259">
    <property type="entry name" value="TMFOUR"/>
</dbReference>
<evidence type="ECO:0000256" key="3">
    <source>
        <dbReference type="ARBA" id="ARBA00009860"/>
    </source>
</evidence>
<dbReference type="Pfam" id="PF01652">
    <property type="entry name" value="IF4E"/>
    <property type="match status" value="2"/>
</dbReference>
<dbReference type="Gene3D" id="3.30.760.10">
    <property type="entry name" value="RNA Cap, Translation Initiation Factor Eif4e"/>
    <property type="match status" value="2"/>
</dbReference>
<comment type="similarity">
    <text evidence="2">Belongs to the tetraspanin (TM4SF) family.</text>
</comment>